<proteinExistence type="predicted"/>
<protein>
    <submittedName>
        <fullName evidence="1">Uncharacterized protein</fullName>
    </submittedName>
</protein>
<evidence type="ECO:0000313" key="1">
    <source>
        <dbReference type="Ensembl" id="ENSMFAP00000054142.1"/>
    </source>
</evidence>
<name>A0A7N9ICU6_MACFA</name>
<accession>A0A7N9ICU6</accession>
<keyword evidence="2" id="KW-1185">Reference proteome</keyword>
<reference evidence="1" key="3">
    <citation type="submission" date="2025-09" db="UniProtKB">
        <authorList>
            <consortium name="Ensembl"/>
        </authorList>
    </citation>
    <scope>IDENTIFICATION</scope>
</reference>
<evidence type="ECO:0000313" key="2">
    <source>
        <dbReference type="Proteomes" id="UP000233100"/>
    </source>
</evidence>
<sequence>FHLYICCSWAGDIWETYQFYFKQYIYVIHLFLLASHCQSSKWWLNRCLYL</sequence>
<dbReference type="Proteomes" id="UP000233100">
    <property type="component" value="Chromosome 5"/>
</dbReference>
<organism evidence="1 2">
    <name type="scientific">Macaca fascicularis</name>
    <name type="common">Crab-eating macaque</name>
    <name type="synonym">Cynomolgus monkey</name>
    <dbReference type="NCBI Taxonomy" id="9541"/>
    <lineage>
        <taxon>Eukaryota</taxon>
        <taxon>Metazoa</taxon>
        <taxon>Chordata</taxon>
        <taxon>Craniata</taxon>
        <taxon>Vertebrata</taxon>
        <taxon>Euteleostomi</taxon>
        <taxon>Mammalia</taxon>
        <taxon>Eutheria</taxon>
        <taxon>Euarchontoglires</taxon>
        <taxon>Primates</taxon>
        <taxon>Haplorrhini</taxon>
        <taxon>Catarrhini</taxon>
        <taxon>Cercopithecidae</taxon>
        <taxon>Cercopithecinae</taxon>
        <taxon>Macaca</taxon>
    </lineage>
</organism>
<reference evidence="1 2" key="1">
    <citation type="submission" date="2013-03" db="EMBL/GenBank/DDBJ databases">
        <authorList>
            <person name="Warren W."/>
            <person name="Wilson R.K."/>
        </authorList>
    </citation>
    <scope>NUCLEOTIDE SEQUENCE</scope>
</reference>
<reference evidence="1" key="2">
    <citation type="submission" date="2025-08" db="UniProtKB">
        <authorList>
            <consortium name="Ensembl"/>
        </authorList>
    </citation>
    <scope>IDENTIFICATION</scope>
</reference>
<dbReference type="Ensembl" id="ENSMFAT00000101907.1">
    <property type="protein sequence ID" value="ENSMFAP00000054142.1"/>
    <property type="gene ID" value="ENSMFAG00000056801.1"/>
</dbReference>
<dbReference type="AlphaFoldDB" id="A0A7N9ICU6"/>